<evidence type="ECO:0000313" key="1">
    <source>
        <dbReference type="EMBL" id="MBB4034768.1"/>
    </source>
</evidence>
<keyword evidence="2" id="KW-1185">Reference proteome</keyword>
<dbReference type="EMBL" id="JACIEP010000002">
    <property type="protein sequence ID" value="MBB4034768.1"/>
    <property type="molecule type" value="Genomic_DNA"/>
</dbReference>
<organism evidence="1 2">
    <name type="scientific">Dysgonomonas hofstadii</name>
    <dbReference type="NCBI Taxonomy" id="637886"/>
    <lineage>
        <taxon>Bacteria</taxon>
        <taxon>Pseudomonadati</taxon>
        <taxon>Bacteroidota</taxon>
        <taxon>Bacteroidia</taxon>
        <taxon>Bacteroidales</taxon>
        <taxon>Dysgonomonadaceae</taxon>
        <taxon>Dysgonomonas</taxon>
    </lineage>
</organism>
<dbReference type="Proteomes" id="UP000555103">
    <property type="component" value="Unassembled WGS sequence"/>
</dbReference>
<sequence length="144" mass="17007">MHIVAEENWSAPIKYLNDTGDDVSDEIKNLPNNIGGIYMFIIKGVSIPFAEFYLAYIGRCKCTDHQNIRKRAKEYLAELNKLNPRPKIFNLLKYWKDYLFFRYYPASDNIFIDRTENNLIRAVFPPFNDEIPDKIEFEEPVDAF</sequence>
<comment type="caution">
    <text evidence="1">The sequence shown here is derived from an EMBL/GenBank/DDBJ whole genome shotgun (WGS) entry which is preliminary data.</text>
</comment>
<gene>
    <name evidence="1" type="ORF">GGR21_000655</name>
</gene>
<accession>A0A840CL48</accession>
<dbReference type="AlphaFoldDB" id="A0A840CL48"/>
<evidence type="ECO:0000313" key="2">
    <source>
        <dbReference type="Proteomes" id="UP000555103"/>
    </source>
</evidence>
<proteinExistence type="predicted"/>
<reference evidence="1 2" key="1">
    <citation type="submission" date="2020-08" db="EMBL/GenBank/DDBJ databases">
        <title>Genomic Encyclopedia of Type Strains, Phase IV (KMG-IV): sequencing the most valuable type-strain genomes for metagenomic binning, comparative biology and taxonomic classification.</title>
        <authorList>
            <person name="Goeker M."/>
        </authorList>
    </citation>
    <scope>NUCLEOTIDE SEQUENCE [LARGE SCALE GENOMIC DNA]</scope>
    <source>
        <strain evidence="1 2">DSM 104969</strain>
    </source>
</reference>
<protein>
    <submittedName>
        <fullName evidence="1">Uncharacterized protein</fullName>
    </submittedName>
</protein>
<dbReference type="RefSeq" id="WP_183305718.1">
    <property type="nucleotide sequence ID" value="NZ_JACIEP010000002.1"/>
</dbReference>
<name>A0A840CL48_9BACT</name>